<comment type="subcellular location">
    <subcellularLocation>
        <location evidence="1">Membrane</location>
        <topology evidence="1">Multi-pass membrane protein</topology>
    </subcellularLocation>
</comment>
<dbReference type="Proteomes" id="UP000294933">
    <property type="component" value="Unassembled WGS sequence"/>
</dbReference>
<feature type="transmembrane region" description="Helical" evidence="6">
    <location>
        <begin position="189"/>
        <end position="211"/>
    </location>
</feature>
<evidence type="ECO:0008006" key="9">
    <source>
        <dbReference type="Google" id="ProtNLM"/>
    </source>
</evidence>
<evidence type="ECO:0000256" key="3">
    <source>
        <dbReference type="ARBA" id="ARBA00022989"/>
    </source>
</evidence>
<feature type="region of interest" description="Disordered" evidence="5">
    <location>
        <begin position="76"/>
        <end position="117"/>
    </location>
</feature>
<evidence type="ECO:0000256" key="5">
    <source>
        <dbReference type="SAM" id="MobiDB-lite"/>
    </source>
</evidence>
<feature type="transmembrane region" description="Helical" evidence="6">
    <location>
        <begin position="218"/>
        <end position="238"/>
    </location>
</feature>
<keyword evidence="4 6" id="KW-0472">Membrane</keyword>
<feature type="region of interest" description="Disordered" evidence="5">
    <location>
        <begin position="1"/>
        <end position="52"/>
    </location>
</feature>
<feature type="transmembrane region" description="Helical" evidence="6">
    <location>
        <begin position="313"/>
        <end position="334"/>
    </location>
</feature>
<protein>
    <recommendedName>
        <fullName evidence="9">Tetraspanin Tsp2</fullName>
    </recommendedName>
</protein>
<accession>A0A4Y7PNL5</accession>
<dbReference type="VEuPathDB" id="FungiDB:BD410DRAFT_902166"/>
<dbReference type="OrthoDB" id="2156690at2759"/>
<dbReference type="AlphaFoldDB" id="A0A4Y7PNL5"/>
<proteinExistence type="predicted"/>
<dbReference type="EMBL" id="ML170249">
    <property type="protein sequence ID" value="TDL16179.1"/>
    <property type="molecule type" value="Genomic_DNA"/>
</dbReference>
<evidence type="ECO:0000256" key="4">
    <source>
        <dbReference type="ARBA" id="ARBA00023136"/>
    </source>
</evidence>
<evidence type="ECO:0000313" key="8">
    <source>
        <dbReference type="Proteomes" id="UP000294933"/>
    </source>
</evidence>
<feature type="region of interest" description="Disordered" evidence="5">
    <location>
        <begin position="393"/>
        <end position="488"/>
    </location>
</feature>
<dbReference type="STRING" id="50990.A0A4Y7PNL5"/>
<gene>
    <name evidence="7" type="ORF">BD410DRAFT_902166</name>
</gene>
<dbReference type="GO" id="GO:0016020">
    <property type="term" value="C:membrane"/>
    <property type="evidence" value="ECO:0007669"/>
    <property type="project" value="UniProtKB-SubCell"/>
</dbReference>
<evidence type="ECO:0000256" key="6">
    <source>
        <dbReference type="SAM" id="Phobius"/>
    </source>
</evidence>
<name>A0A4Y7PNL5_9AGAM</name>
<evidence type="ECO:0000313" key="7">
    <source>
        <dbReference type="EMBL" id="TDL16179.1"/>
    </source>
</evidence>
<keyword evidence="3 6" id="KW-1133">Transmembrane helix</keyword>
<reference evidence="7 8" key="1">
    <citation type="submission" date="2018-06" db="EMBL/GenBank/DDBJ databases">
        <title>A transcriptomic atlas of mushroom development highlights an independent origin of complex multicellularity.</title>
        <authorList>
            <consortium name="DOE Joint Genome Institute"/>
            <person name="Krizsan K."/>
            <person name="Almasi E."/>
            <person name="Merenyi Z."/>
            <person name="Sahu N."/>
            <person name="Viragh M."/>
            <person name="Koszo T."/>
            <person name="Mondo S."/>
            <person name="Kiss B."/>
            <person name="Balint B."/>
            <person name="Kues U."/>
            <person name="Barry K."/>
            <person name="Hegedus J.C."/>
            <person name="Henrissat B."/>
            <person name="Johnson J."/>
            <person name="Lipzen A."/>
            <person name="Ohm R."/>
            <person name="Nagy I."/>
            <person name="Pangilinan J."/>
            <person name="Yan J."/>
            <person name="Xiong Y."/>
            <person name="Grigoriev I.V."/>
            <person name="Hibbett D.S."/>
            <person name="Nagy L.G."/>
        </authorList>
    </citation>
    <scope>NUCLEOTIDE SEQUENCE [LARGE SCALE GENOMIC DNA]</scope>
    <source>
        <strain evidence="7 8">SZMC22713</strain>
    </source>
</reference>
<dbReference type="InterPro" id="IPR018499">
    <property type="entry name" value="Tetraspanin/Peripherin"/>
</dbReference>
<evidence type="ECO:0000256" key="2">
    <source>
        <dbReference type="ARBA" id="ARBA00022692"/>
    </source>
</evidence>
<feature type="compositionally biased region" description="Basic and acidic residues" evidence="5">
    <location>
        <begin position="100"/>
        <end position="114"/>
    </location>
</feature>
<feature type="transmembrane region" description="Helical" evidence="6">
    <location>
        <begin position="147"/>
        <end position="174"/>
    </location>
</feature>
<keyword evidence="8" id="KW-1185">Reference proteome</keyword>
<evidence type="ECO:0000256" key="1">
    <source>
        <dbReference type="ARBA" id="ARBA00004141"/>
    </source>
</evidence>
<feature type="compositionally biased region" description="Polar residues" evidence="5">
    <location>
        <begin position="29"/>
        <end position="52"/>
    </location>
</feature>
<feature type="compositionally biased region" description="Low complexity" evidence="5">
    <location>
        <begin position="432"/>
        <end position="444"/>
    </location>
</feature>
<organism evidence="7 8">
    <name type="scientific">Rickenella mellea</name>
    <dbReference type="NCBI Taxonomy" id="50990"/>
    <lineage>
        <taxon>Eukaryota</taxon>
        <taxon>Fungi</taxon>
        <taxon>Dikarya</taxon>
        <taxon>Basidiomycota</taxon>
        <taxon>Agaricomycotina</taxon>
        <taxon>Agaricomycetes</taxon>
        <taxon>Hymenochaetales</taxon>
        <taxon>Rickenellaceae</taxon>
        <taxon>Rickenella</taxon>
    </lineage>
</organism>
<feature type="compositionally biased region" description="Low complexity" evidence="5">
    <location>
        <begin position="400"/>
        <end position="424"/>
    </location>
</feature>
<keyword evidence="2 6" id="KW-0812">Transmembrane</keyword>
<dbReference type="Pfam" id="PF00335">
    <property type="entry name" value="Tetraspanin"/>
    <property type="match status" value="1"/>
</dbReference>
<sequence length="488" mass="52926">MSHAHSLASSTRHILQQEPLEPPSAPFATGSSNSGHNSPKGSYRSLTPLASSEASGPVSLSVNFLPHKFSGPLPGSIFRRKNGKGGGDDVDGPGIPKRGGGREAFRSGEARMPGDGDEDYDGVTSGWFGGKAGGKTKPRLRWNRFKWILFSMNLCLTVYSLLALIFCLLTWFNVWTHADIIRVANHPELIISTFAASAGIITALVGWSGILLNNRSFLAIYTLLLWVCFALLVAPGYITYKRKTFNLEGKLNAQWSRNLGVDGRLRIQNQLQCCGYFSPFVEATVSQTCYSRSTLAGCKNGFLKFERKSLTRWYAAAFSLVPLHIAVIVAALMCSNHVTYRFGKGMMPKAYRLSMNSMAVIMDQYANQLAEQYGSEVASELLARSRSNLNLNQQIDGMPSYSNPNSKSNSNNQYSSVNSNTNYSTAATYSGSVNSNSNSNNSNSTAMQYTSPPRARGGSGAARNPFDGPGVAYGSLGGGSPDEYPKRI</sequence>